<reference evidence="1" key="1">
    <citation type="journal article" date="2021" name="Nat. Commun.">
        <title>Genetic determinants of endophytism in the Arabidopsis root mycobiome.</title>
        <authorList>
            <person name="Mesny F."/>
            <person name="Miyauchi S."/>
            <person name="Thiergart T."/>
            <person name="Pickel B."/>
            <person name="Atanasova L."/>
            <person name="Karlsson M."/>
            <person name="Huettel B."/>
            <person name="Barry K.W."/>
            <person name="Haridas S."/>
            <person name="Chen C."/>
            <person name="Bauer D."/>
            <person name="Andreopoulos W."/>
            <person name="Pangilinan J."/>
            <person name="LaButti K."/>
            <person name="Riley R."/>
            <person name="Lipzen A."/>
            <person name="Clum A."/>
            <person name="Drula E."/>
            <person name="Henrissat B."/>
            <person name="Kohler A."/>
            <person name="Grigoriev I.V."/>
            <person name="Martin F.M."/>
            <person name="Hacquard S."/>
        </authorList>
    </citation>
    <scope>NUCLEOTIDE SEQUENCE</scope>
    <source>
        <strain evidence="1">MPI-CAGE-AT-0147</strain>
    </source>
</reference>
<sequence>MKWVRHFGDRSLTEIHDAAQGIRAKASKVKTRVPEDEKATRELQLLTRLNESFDREVDRCSWRLEGVPKETLQCLHGIQPGKPSSLPFGCTAKDKSRASYQSVGHRYLAFCWRAHQMGREDAAKRLAMRFT</sequence>
<dbReference type="Proteomes" id="UP000738349">
    <property type="component" value="Unassembled WGS sequence"/>
</dbReference>
<organism evidence="1 2">
    <name type="scientific">Dactylonectria macrodidyma</name>
    <dbReference type="NCBI Taxonomy" id="307937"/>
    <lineage>
        <taxon>Eukaryota</taxon>
        <taxon>Fungi</taxon>
        <taxon>Dikarya</taxon>
        <taxon>Ascomycota</taxon>
        <taxon>Pezizomycotina</taxon>
        <taxon>Sordariomycetes</taxon>
        <taxon>Hypocreomycetidae</taxon>
        <taxon>Hypocreales</taxon>
        <taxon>Nectriaceae</taxon>
        <taxon>Dactylonectria</taxon>
    </lineage>
</organism>
<proteinExistence type="predicted"/>
<comment type="caution">
    <text evidence="1">The sequence shown here is derived from an EMBL/GenBank/DDBJ whole genome shotgun (WGS) entry which is preliminary data.</text>
</comment>
<evidence type="ECO:0000313" key="1">
    <source>
        <dbReference type="EMBL" id="KAH7118434.1"/>
    </source>
</evidence>
<keyword evidence="2" id="KW-1185">Reference proteome</keyword>
<gene>
    <name evidence="1" type="ORF">EDB81DRAFT_626560</name>
</gene>
<dbReference type="EMBL" id="JAGMUV010000027">
    <property type="protein sequence ID" value="KAH7118434.1"/>
    <property type="molecule type" value="Genomic_DNA"/>
</dbReference>
<accession>A0A9P9DFY1</accession>
<feature type="non-terminal residue" evidence="1">
    <location>
        <position position="131"/>
    </location>
</feature>
<evidence type="ECO:0000313" key="2">
    <source>
        <dbReference type="Proteomes" id="UP000738349"/>
    </source>
</evidence>
<dbReference type="AlphaFoldDB" id="A0A9P9DFY1"/>
<dbReference type="OrthoDB" id="3522001at2759"/>
<protein>
    <submittedName>
        <fullName evidence="1">Uncharacterized protein</fullName>
    </submittedName>
</protein>
<name>A0A9P9DFY1_9HYPO</name>